<evidence type="ECO:0000256" key="2">
    <source>
        <dbReference type="ARBA" id="ARBA00013855"/>
    </source>
</evidence>
<evidence type="ECO:0000313" key="10">
    <source>
        <dbReference type="Proteomes" id="UP000050544"/>
    </source>
</evidence>
<dbReference type="OrthoDB" id="9792313at2"/>
<dbReference type="Proteomes" id="UP000050544">
    <property type="component" value="Unassembled WGS sequence"/>
</dbReference>
<dbReference type="InterPro" id="IPR042175">
    <property type="entry name" value="Cell/Rod_MreC_2"/>
</dbReference>
<organism evidence="9 10">
    <name type="scientific">Thermanaerothrix daxensis</name>
    <dbReference type="NCBI Taxonomy" id="869279"/>
    <lineage>
        <taxon>Bacteria</taxon>
        <taxon>Bacillati</taxon>
        <taxon>Chloroflexota</taxon>
        <taxon>Anaerolineae</taxon>
        <taxon>Anaerolineales</taxon>
        <taxon>Anaerolineaceae</taxon>
        <taxon>Thermanaerothrix</taxon>
    </lineage>
</organism>
<keyword evidence="7" id="KW-0472">Membrane</keyword>
<evidence type="ECO:0000313" key="9">
    <source>
        <dbReference type="EMBL" id="KPL82663.1"/>
    </source>
</evidence>
<evidence type="ECO:0000256" key="5">
    <source>
        <dbReference type="PIRNR" id="PIRNR038471"/>
    </source>
</evidence>
<dbReference type="InterPro" id="IPR007221">
    <property type="entry name" value="MreC"/>
</dbReference>
<dbReference type="GO" id="GO:0008360">
    <property type="term" value="P:regulation of cell shape"/>
    <property type="evidence" value="ECO:0007669"/>
    <property type="project" value="UniProtKB-KW"/>
</dbReference>
<proteinExistence type="inferred from homology"/>
<dbReference type="STRING" id="869279.SE15_11250"/>
<dbReference type="Pfam" id="PF04085">
    <property type="entry name" value="MreC"/>
    <property type="match status" value="1"/>
</dbReference>
<keyword evidence="7" id="KW-0812">Transmembrane</keyword>
<feature type="coiled-coil region" evidence="6">
    <location>
        <begin position="65"/>
        <end position="99"/>
    </location>
</feature>
<keyword evidence="3 5" id="KW-0133">Cell shape</keyword>
<evidence type="ECO:0000259" key="8">
    <source>
        <dbReference type="Pfam" id="PF04085"/>
    </source>
</evidence>
<feature type="transmembrane region" description="Helical" evidence="7">
    <location>
        <begin position="12"/>
        <end position="30"/>
    </location>
</feature>
<dbReference type="PATRIC" id="fig|869279.4.peg.1873"/>
<gene>
    <name evidence="9" type="ORF">SE15_11250</name>
</gene>
<accession>A0A0P6YJQ7</accession>
<comment type="function">
    <text evidence="5">Involved in formation and maintenance of cell shape.</text>
</comment>
<keyword evidence="6" id="KW-0175">Coiled coil</keyword>
<evidence type="ECO:0000256" key="1">
    <source>
        <dbReference type="ARBA" id="ARBA00009369"/>
    </source>
</evidence>
<keyword evidence="7" id="KW-1133">Transmembrane helix</keyword>
<dbReference type="AlphaFoldDB" id="A0A0P6YJQ7"/>
<comment type="caution">
    <text evidence="9">The sequence shown here is derived from an EMBL/GenBank/DDBJ whole genome shotgun (WGS) entry which is preliminary data.</text>
</comment>
<dbReference type="InterPro" id="IPR042177">
    <property type="entry name" value="Cell/Rod_1"/>
</dbReference>
<feature type="domain" description="Rod shape-determining protein MreC beta-barrel core" evidence="8">
    <location>
        <begin position="119"/>
        <end position="264"/>
    </location>
</feature>
<keyword evidence="10" id="KW-1185">Reference proteome</keyword>
<protein>
    <recommendedName>
        <fullName evidence="2 5">Cell shape-determining protein MreC</fullName>
    </recommendedName>
    <alternativeName>
        <fullName evidence="4 5">Cell shape protein MreC</fullName>
    </alternativeName>
</protein>
<dbReference type="RefSeq" id="WP_054522195.1">
    <property type="nucleotide sequence ID" value="NZ_LGKO01000005.1"/>
</dbReference>
<dbReference type="GO" id="GO:0005886">
    <property type="term" value="C:plasma membrane"/>
    <property type="evidence" value="ECO:0007669"/>
    <property type="project" value="TreeGrafter"/>
</dbReference>
<dbReference type="InterPro" id="IPR055342">
    <property type="entry name" value="MreC_beta-barrel_core"/>
</dbReference>
<evidence type="ECO:0000256" key="6">
    <source>
        <dbReference type="SAM" id="Coils"/>
    </source>
</evidence>
<dbReference type="PIRSF" id="PIRSF038471">
    <property type="entry name" value="MreC"/>
    <property type="match status" value="1"/>
</dbReference>
<name>A0A0P6YJQ7_9CHLR</name>
<comment type="similarity">
    <text evidence="1 5">Belongs to the MreC family.</text>
</comment>
<evidence type="ECO:0000256" key="3">
    <source>
        <dbReference type="ARBA" id="ARBA00022960"/>
    </source>
</evidence>
<dbReference type="NCBIfam" id="TIGR00219">
    <property type="entry name" value="mreC"/>
    <property type="match status" value="1"/>
</dbReference>
<dbReference type="Gene3D" id="2.40.10.350">
    <property type="entry name" value="Rod shape-determining protein MreC, domain 2"/>
    <property type="match status" value="1"/>
</dbReference>
<dbReference type="PANTHER" id="PTHR34138">
    <property type="entry name" value="CELL SHAPE-DETERMINING PROTEIN MREC"/>
    <property type="match status" value="1"/>
</dbReference>
<reference evidence="9 10" key="1">
    <citation type="submission" date="2015-07" db="EMBL/GenBank/DDBJ databases">
        <title>Whole genome sequence of Thermanaerothrix daxensis DSM 23592.</title>
        <authorList>
            <person name="Hemp J."/>
            <person name="Ward L.M."/>
            <person name="Pace L.A."/>
            <person name="Fischer W.W."/>
        </authorList>
    </citation>
    <scope>NUCLEOTIDE SEQUENCE [LARGE SCALE GENOMIC DNA]</scope>
    <source>
        <strain evidence="9 10">GNS-1</strain>
    </source>
</reference>
<dbReference type="EMBL" id="LGKO01000005">
    <property type="protein sequence ID" value="KPL82663.1"/>
    <property type="molecule type" value="Genomic_DNA"/>
</dbReference>
<dbReference type="PANTHER" id="PTHR34138:SF1">
    <property type="entry name" value="CELL SHAPE-DETERMINING PROTEIN MREC"/>
    <property type="match status" value="1"/>
</dbReference>
<evidence type="ECO:0000256" key="7">
    <source>
        <dbReference type="SAM" id="Phobius"/>
    </source>
</evidence>
<dbReference type="Gene3D" id="2.40.10.340">
    <property type="entry name" value="Rod shape-determining protein MreC, domain 1"/>
    <property type="match status" value="1"/>
</dbReference>
<evidence type="ECO:0000256" key="4">
    <source>
        <dbReference type="ARBA" id="ARBA00032089"/>
    </source>
</evidence>
<sequence length="281" mass="30726">MKTLVSRFWQTALVLIIASGLILLALSGYLQPLLHGVMSPLVGIQQWVSSRYIAAYQFLTAPRDMATLQQRNFELERQVAELQAQVIELQQQLREAQVIYALLDFARAHPQNQYVAANVIGRDPSPFLHYVIIDRGSDDGIRHGMPVVTNQGLVGRVDAVTAGAARVQLITDASAIVNVRLQNSKVEGQTHGSITGEISLEMIPQDTVIQLGDLVLTSGLGGTYPPDILVGQVSDIRKQPNQLFQTAVVQPVVDFSTLQAVLVITNFRPIQLAPLIPTPIP</sequence>